<dbReference type="InterPro" id="IPR014054">
    <property type="entry name" value="Phage_regulatory_Rha"/>
</dbReference>
<reference evidence="1" key="1">
    <citation type="submission" date="2018-08" db="EMBL/GenBank/DDBJ databases">
        <authorList>
            <consortium name="PulseNet: The National Subtyping Network for Foodborne Disease Surveillance"/>
            <person name="Tarr C.L."/>
            <person name="Trees E."/>
            <person name="Katz L.S."/>
            <person name="Carleton-Romer H.A."/>
            <person name="Stroika S."/>
            <person name="Kucerova Z."/>
            <person name="Roache K.F."/>
            <person name="Sabol A.L."/>
            <person name="Besser J."/>
            <person name="Gerner-Smidt P."/>
        </authorList>
    </citation>
    <scope>NUCLEOTIDE SEQUENCE</scope>
    <source>
        <strain evidence="1">PNUSAC005770</strain>
    </source>
</reference>
<proteinExistence type="predicted"/>
<gene>
    <name evidence="1" type="ORF">D0B03_05310</name>
</gene>
<accession>A0A5N7FBS9</accession>
<protein>
    <submittedName>
        <fullName evidence="1">Phage regulatory protein</fullName>
    </submittedName>
</protein>
<dbReference type="AlphaFoldDB" id="A0A5N7FBS9"/>
<evidence type="ECO:0000313" key="1">
    <source>
        <dbReference type="EMBL" id="EAL8903726.1"/>
    </source>
</evidence>
<dbReference type="NCBIfam" id="TIGR02681">
    <property type="entry name" value="phage_pRha"/>
    <property type="match status" value="1"/>
</dbReference>
<dbReference type="EMBL" id="AACSBQ010000018">
    <property type="protein sequence ID" value="EAL8903726.1"/>
    <property type="molecule type" value="Genomic_DNA"/>
</dbReference>
<comment type="caution">
    <text evidence="1">The sequence shown here is derived from an EMBL/GenBank/DDBJ whole genome shotgun (WGS) entry which is preliminary data.</text>
</comment>
<dbReference type="Pfam" id="PF09669">
    <property type="entry name" value="Phage_pRha"/>
    <property type="match status" value="1"/>
</dbReference>
<sequence length="230" mass="27199">MWKINRQETEATNTNLVNINNKKVEFTTKNNQIFCTSLDIARVFEKRHTHILDIIKNYLNDEDMKEFNQPNFRLVNYKDLKGELRPAYEVSRDGFSFIAMGLTGKKANKWKVSFINAFNKMEQVITQEIHSPNKYLTEIMSELYKRLPQEDFSVDITLKDRNQNNQIIYSHHYEVGGKPRDPMVSKNKEFFENNFIAQQDKSAKNFKSKLKEFNTKNNANKTIKNKDLEK</sequence>
<name>A0A5N7FBS9_CAMUP</name>
<organism evidence="1">
    <name type="scientific">Campylobacter upsaliensis</name>
    <dbReference type="NCBI Taxonomy" id="28080"/>
    <lineage>
        <taxon>Bacteria</taxon>
        <taxon>Pseudomonadati</taxon>
        <taxon>Campylobacterota</taxon>
        <taxon>Epsilonproteobacteria</taxon>
        <taxon>Campylobacterales</taxon>
        <taxon>Campylobacteraceae</taxon>
        <taxon>Campylobacter</taxon>
    </lineage>
</organism>